<reference evidence="2" key="2">
    <citation type="submission" date="2022-06" db="UniProtKB">
        <authorList>
            <consortium name="EnsemblPlants"/>
        </authorList>
    </citation>
    <scope>IDENTIFICATION</scope>
</reference>
<feature type="region of interest" description="Disordered" evidence="1">
    <location>
        <begin position="1"/>
        <end position="20"/>
    </location>
</feature>
<feature type="region of interest" description="Disordered" evidence="1">
    <location>
        <begin position="73"/>
        <end position="105"/>
    </location>
</feature>
<keyword evidence="3" id="KW-1185">Reference proteome</keyword>
<proteinExistence type="predicted"/>
<evidence type="ECO:0000256" key="1">
    <source>
        <dbReference type="SAM" id="MobiDB-lite"/>
    </source>
</evidence>
<name>A0A8R7VJN1_TRIUA</name>
<dbReference type="EnsemblPlants" id="TuG1812S0002451100.01.T01">
    <property type="protein sequence ID" value="TuG1812S0002451100.01.T01.s_cds33818"/>
    <property type="gene ID" value="TuG1812S0002451100.01"/>
</dbReference>
<dbReference type="AlphaFoldDB" id="A0A8R7VJN1"/>
<dbReference type="Gramene" id="TuG1812S0002451100.01.T01">
    <property type="protein sequence ID" value="TuG1812S0002451100.01.T01.s_cds33818"/>
    <property type="gene ID" value="TuG1812S0002451100.01"/>
</dbReference>
<evidence type="ECO:0000313" key="3">
    <source>
        <dbReference type="Proteomes" id="UP000015106"/>
    </source>
</evidence>
<protein>
    <submittedName>
        <fullName evidence="2">Uncharacterized protein</fullName>
    </submittedName>
</protein>
<dbReference type="Proteomes" id="UP000015106">
    <property type="component" value="Unassembled WGS sequence"/>
</dbReference>
<organism evidence="2 3">
    <name type="scientific">Triticum urartu</name>
    <name type="common">Red wild einkorn</name>
    <name type="synonym">Crithodium urartu</name>
    <dbReference type="NCBI Taxonomy" id="4572"/>
    <lineage>
        <taxon>Eukaryota</taxon>
        <taxon>Viridiplantae</taxon>
        <taxon>Streptophyta</taxon>
        <taxon>Embryophyta</taxon>
        <taxon>Tracheophyta</taxon>
        <taxon>Spermatophyta</taxon>
        <taxon>Magnoliopsida</taxon>
        <taxon>Liliopsida</taxon>
        <taxon>Poales</taxon>
        <taxon>Poaceae</taxon>
        <taxon>BOP clade</taxon>
        <taxon>Pooideae</taxon>
        <taxon>Triticodae</taxon>
        <taxon>Triticeae</taxon>
        <taxon>Triticinae</taxon>
        <taxon>Triticum</taxon>
    </lineage>
</organism>
<reference evidence="3" key="1">
    <citation type="journal article" date="2013" name="Nature">
        <title>Draft genome of the wheat A-genome progenitor Triticum urartu.</title>
        <authorList>
            <person name="Ling H.Q."/>
            <person name="Zhao S."/>
            <person name="Liu D."/>
            <person name="Wang J."/>
            <person name="Sun H."/>
            <person name="Zhang C."/>
            <person name="Fan H."/>
            <person name="Li D."/>
            <person name="Dong L."/>
            <person name="Tao Y."/>
            <person name="Gao C."/>
            <person name="Wu H."/>
            <person name="Li Y."/>
            <person name="Cui Y."/>
            <person name="Guo X."/>
            <person name="Zheng S."/>
            <person name="Wang B."/>
            <person name="Yu K."/>
            <person name="Liang Q."/>
            <person name="Yang W."/>
            <person name="Lou X."/>
            <person name="Chen J."/>
            <person name="Feng M."/>
            <person name="Jian J."/>
            <person name="Zhang X."/>
            <person name="Luo G."/>
            <person name="Jiang Y."/>
            <person name="Liu J."/>
            <person name="Wang Z."/>
            <person name="Sha Y."/>
            <person name="Zhang B."/>
            <person name="Wu H."/>
            <person name="Tang D."/>
            <person name="Shen Q."/>
            <person name="Xue P."/>
            <person name="Zou S."/>
            <person name="Wang X."/>
            <person name="Liu X."/>
            <person name="Wang F."/>
            <person name="Yang Y."/>
            <person name="An X."/>
            <person name="Dong Z."/>
            <person name="Zhang K."/>
            <person name="Zhang X."/>
            <person name="Luo M.C."/>
            <person name="Dvorak J."/>
            <person name="Tong Y."/>
            <person name="Wang J."/>
            <person name="Yang H."/>
            <person name="Li Z."/>
            <person name="Wang D."/>
            <person name="Zhang A."/>
            <person name="Wang J."/>
        </authorList>
    </citation>
    <scope>NUCLEOTIDE SEQUENCE</scope>
    <source>
        <strain evidence="3">cv. G1812</strain>
    </source>
</reference>
<accession>A0A8R7VJN1</accession>
<sequence>KHQPATHSPRRQEVRPPFRGRVLKTPYLPIRVPLGRTQIPLLPPSQTRAAAMPPLAWSHRRLCPHQPLRDERICSPQTADRDPACSSTVTAPQRRHHDPSASPNILRFSTARASDFHRHRTRAAGHRSSASLCTATTR</sequence>
<feature type="compositionally biased region" description="Basic and acidic residues" evidence="1">
    <location>
        <begin position="73"/>
        <end position="83"/>
    </location>
</feature>
<evidence type="ECO:0000313" key="2">
    <source>
        <dbReference type="EnsemblPlants" id="TuG1812S0002451100.01.T01.s_cds33818"/>
    </source>
</evidence>